<sequence>TCGVNGLKNYIAGEINTTHFDLYKNSIHPKNLMDKKKAFFNYFDTVDDSNLIVVIHPITPKTPSSK</sequence>
<dbReference type="AlphaFoldDB" id="A0A9W4WZ90"/>
<proteinExistence type="predicted"/>
<evidence type="ECO:0000313" key="2">
    <source>
        <dbReference type="Proteomes" id="UP001153678"/>
    </source>
</evidence>
<dbReference type="Proteomes" id="UP001153678">
    <property type="component" value="Unassembled WGS sequence"/>
</dbReference>
<dbReference type="EMBL" id="CAMKVN010006480">
    <property type="protein sequence ID" value="CAI2190334.1"/>
    <property type="molecule type" value="Genomic_DNA"/>
</dbReference>
<accession>A0A9W4WZ90</accession>
<evidence type="ECO:0000313" key="1">
    <source>
        <dbReference type="EMBL" id="CAI2190334.1"/>
    </source>
</evidence>
<gene>
    <name evidence="1" type="ORF">FWILDA_LOCUS14525</name>
</gene>
<protein>
    <submittedName>
        <fullName evidence="1">7033_t:CDS:1</fullName>
    </submittedName>
</protein>
<reference evidence="1" key="1">
    <citation type="submission" date="2022-08" db="EMBL/GenBank/DDBJ databases">
        <authorList>
            <person name="Kallberg Y."/>
            <person name="Tangrot J."/>
            <person name="Rosling A."/>
        </authorList>
    </citation>
    <scope>NUCLEOTIDE SEQUENCE</scope>
    <source>
        <strain evidence="1">Wild A</strain>
    </source>
</reference>
<keyword evidence="2" id="KW-1185">Reference proteome</keyword>
<organism evidence="1 2">
    <name type="scientific">Funneliformis geosporum</name>
    <dbReference type="NCBI Taxonomy" id="1117311"/>
    <lineage>
        <taxon>Eukaryota</taxon>
        <taxon>Fungi</taxon>
        <taxon>Fungi incertae sedis</taxon>
        <taxon>Mucoromycota</taxon>
        <taxon>Glomeromycotina</taxon>
        <taxon>Glomeromycetes</taxon>
        <taxon>Glomerales</taxon>
        <taxon>Glomeraceae</taxon>
        <taxon>Funneliformis</taxon>
    </lineage>
</organism>
<name>A0A9W4WZ90_9GLOM</name>
<feature type="non-terminal residue" evidence="1">
    <location>
        <position position="1"/>
    </location>
</feature>
<comment type="caution">
    <text evidence="1">The sequence shown here is derived from an EMBL/GenBank/DDBJ whole genome shotgun (WGS) entry which is preliminary data.</text>
</comment>